<dbReference type="EC" id="5.4.99.-" evidence="4"/>
<dbReference type="STRING" id="216.LS73_01735"/>
<gene>
    <name evidence="7" type="primary">rluB</name>
    <name evidence="8" type="ORF">LS73_002630</name>
    <name evidence="7" type="ORF">NCTC12714_00850</name>
</gene>
<dbReference type="InterPro" id="IPR018496">
    <property type="entry name" value="PsdUridine_synth_RsuA/RluB_CS"/>
</dbReference>
<dbReference type="SUPFAM" id="SSF55120">
    <property type="entry name" value="Pseudouridine synthase"/>
    <property type="match status" value="1"/>
</dbReference>
<dbReference type="Gene3D" id="3.10.290.10">
    <property type="entry name" value="RNA-binding S4 domain"/>
    <property type="match status" value="1"/>
</dbReference>
<dbReference type="PROSITE" id="PS01149">
    <property type="entry name" value="PSI_RSU"/>
    <property type="match status" value="1"/>
</dbReference>
<dbReference type="Pfam" id="PF00849">
    <property type="entry name" value="PseudoU_synth_2"/>
    <property type="match status" value="1"/>
</dbReference>
<dbReference type="GO" id="GO:0003723">
    <property type="term" value="F:RNA binding"/>
    <property type="evidence" value="ECO:0007669"/>
    <property type="project" value="UniProtKB-KW"/>
</dbReference>
<dbReference type="InterPro" id="IPR020103">
    <property type="entry name" value="PsdUridine_synth_cat_dom_sf"/>
</dbReference>
<dbReference type="AlphaFoldDB" id="A0A099U1T8"/>
<sequence>MRLNQFISLHSKHSRRESDMLIELGRVRVNHSIATRHTKVPDIAINNPIEAQKDFKIFIDNKPIYYSKFNSRNNWSAIVYHKKKGELVSKFDPKGRALIYDSIDSKYSHFMPVGRLDFASEGLLILSDSKAVVCALMESELPRVYIVKIDSKINDKIIYAMSNGISLKDARAGGHSHSKIISMDFPAMEFKIIRNSKISKLKLCIKEGKNREIRRFFAHFNANVLDLRRVSYGFVNLNALPLGKTRFFTREEYRDLKNFMLLPKELI</sequence>
<evidence type="ECO:0000256" key="1">
    <source>
        <dbReference type="ARBA" id="ARBA00008348"/>
    </source>
</evidence>
<evidence type="ECO:0000259" key="6">
    <source>
        <dbReference type="Pfam" id="PF01479"/>
    </source>
</evidence>
<evidence type="ECO:0000256" key="4">
    <source>
        <dbReference type="RuleBase" id="RU003887"/>
    </source>
</evidence>
<dbReference type="RefSeq" id="WP_034556980.1">
    <property type="nucleotide sequence ID" value="NZ_FZML01000032.1"/>
</dbReference>
<accession>A0A099U1T8</accession>
<dbReference type="InterPro" id="IPR020094">
    <property type="entry name" value="TruA/RsuA/RluB/E/F_N"/>
</dbReference>
<dbReference type="Gene3D" id="3.30.70.580">
    <property type="entry name" value="Pseudouridine synthase I, catalytic domain, N-terminal subdomain"/>
    <property type="match status" value="1"/>
</dbReference>
<keyword evidence="2 4" id="KW-0413">Isomerase</keyword>
<keyword evidence="3" id="KW-0694">RNA-binding</keyword>
<dbReference type="PANTHER" id="PTHR47683:SF2">
    <property type="entry name" value="RNA-BINDING S4 DOMAIN-CONTAINING PROTEIN"/>
    <property type="match status" value="1"/>
</dbReference>
<evidence type="ECO:0000256" key="2">
    <source>
        <dbReference type="ARBA" id="ARBA00023235"/>
    </source>
</evidence>
<dbReference type="InterPro" id="IPR036986">
    <property type="entry name" value="S4_RNA-bd_sf"/>
</dbReference>
<dbReference type="EMBL" id="UGJE01000002">
    <property type="protein sequence ID" value="STQ86059.1"/>
    <property type="molecule type" value="Genomic_DNA"/>
</dbReference>
<evidence type="ECO:0000256" key="3">
    <source>
        <dbReference type="PROSITE-ProRule" id="PRU00182"/>
    </source>
</evidence>
<protein>
    <recommendedName>
        <fullName evidence="4">Pseudouridine synthase</fullName>
        <ecNumber evidence="4">5.4.99.-</ecNumber>
    </recommendedName>
</protein>
<keyword evidence="10" id="KW-1185">Reference proteome</keyword>
<name>A0A099U1T8_9HELI</name>
<dbReference type="Proteomes" id="UP000029922">
    <property type="component" value="Unassembled WGS sequence"/>
</dbReference>
<reference evidence="7 10" key="2">
    <citation type="submission" date="2018-06" db="EMBL/GenBank/DDBJ databases">
        <authorList>
            <consortium name="Pathogen Informatics"/>
            <person name="Doyle S."/>
        </authorList>
    </citation>
    <scope>NUCLEOTIDE SEQUENCE [LARGE SCALE GENOMIC DNA]</scope>
    <source>
        <strain evidence="7 10">NCTC12714</strain>
    </source>
</reference>
<dbReference type="InterPro" id="IPR000748">
    <property type="entry name" value="PsdUridine_synth_RsuA/RluB/E/F"/>
</dbReference>
<dbReference type="InterPro" id="IPR042092">
    <property type="entry name" value="PsdUridine_s_RsuA/RluB/E/F_cat"/>
</dbReference>
<dbReference type="NCBIfam" id="TIGR00093">
    <property type="entry name" value="pseudouridine synthase"/>
    <property type="match status" value="1"/>
</dbReference>
<dbReference type="SUPFAM" id="SSF55174">
    <property type="entry name" value="Alpha-L RNA-binding motif"/>
    <property type="match status" value="1"/>
</dbReference>
<dbReference type="Gene3D" id="3.30.70.1560">
    <property type="entry name" value="Alpha-L RNA-binding motif"/>
    <property type="match status" value="1"/>
</dbReference>
<dbReference type="OrthoDB" id="9807213at2"/>
<evidence type="ECO:0000259" key="5">
    <source>
        <dbReference type="Pfam" id="PF00849"/>
    </source>
</evidence>
<dbReference type="EMBL" id="JRPD02000003">
    <property type="protein sequence ID" value="TLE01183.1"/>
    <property type="molecule type" value="Genomic_DNA"/>
</dbReference>
<organism evidence="7 10">
    <name type="scientific">Helicobacter muridarum</name>
    <dbReference type="NCBI Taxonomy" id="216"/>
    <lineage>
        <taxon>Bacteria</taxon>
        <taxon>Pseudomonadati</taxon>
        <taxon>Campylobacterota</taxon>
        <taxon>Epsilonproteobacteria</taxon>
        <taxon>Campylobacterales</taxon>
        <taxon>Helicobacteraceae</taxon>
        <taxon>Helicobacter</taxon>
    </lineage>
</organism>
<dbReference type="InterPro" id="IPR006145">
    <property type="entry name" value="PsdUridine_synth_RsuA/RluA"/>
</dbReference>
<dbReference type="Pfam" id="PF01479">
    <property type="entry name" value="S4"/>
    <property type="match status" value="1"/>
</dbReference>
<evidence type="ECO:0000313" key="8">
    <source>
        <dbReference type="EMBL" id="TLE01183.1"/>
    </source>
</evidence>
<dbReference type="GO" id="GO:0000455">
    <property type="term" value="P:enzyme-directed rRNA pseudouridine synthesis"/>
    <property type="evidence" value="ECO:0007669"/>
    <property type="project" value="UniProtKB-ARBA"/>
</dbReference>
<dbReference type="PROSITE" id="PS50889">
    <property type="entry name" value="S4"/>
    <property type="match status" value="1"/>
</dbReference>
<feature type="domain" description="Pseudouridine synthase RsuA/RluA-like" evidence="5">
    <location>
        <begin position="78"/>
        <end position="219"/>
    </location>
</feature>
<dbReference type="InterPro" id="IPR002942">
    <property type="entry name" value="S4_RNA-bd"/>
</dbReference>
<comment type="similarity">
    <text evidence="1 4">Belongs to the pseudouridine synthase RsuA family.</text>
</comment>
<proteinExistence type="inferred from homology"/>
<feature type="domain" description="RNA-binding S4" evidence="6">
    <location>
        <begin position="1"/>
        <end position="36"/>
    </location>
</feature>
<dbReference type="PANTHER" id="PTHR47683">
    <property type="entry name" value="PSEUDOURIDINE SYNTHASE FAMILY PROTEIN-RELATED"/>
    <property type="match status" value="1"/>
</dbReference>
<dbReference type="GO" id="GO:0120159">
    <property type="term" value="F:rRNA pseudouridine synthase activity"/>
    <property type="evidence" value="ECO:0007669"/>
    <property type="project" value="UniProtKB-ARBA"/>
</dbReference>
<evidence type="ECO:0000313" key="10">
    <source>
        <dbReference type="Proteomes" id="UP000255139"/>
    </source>
</evidence>
<dbReference type="CDD" id="cd00165">
    <property type="entry name" value="S4"/>
    <property type="match status" value="1"/>
</dbReference>
<evidence type="ECO:0000313" key="7">
    <source>
        <dbReference type="EMBL" id="STQ86059.1"/>
    </source>
</evidence>
<dbReference type="Proteomes" id="UP000255139">
    <property type="component" value="Unassembled WGS sequence"/>
</dbReference>
<dbReference type="InterPro" id="IPR050343">
    <property type="entry name" value="RsuA_PseudoU_synthase"/>
</dbReference>
<reference evidence="8 9" key="1">
    <citation type="journal article" date="2014" name="Genome Announc.">
        <title>Draft genome sequences of eight enterohepatic helicobacter species isolated from both laboratory and wild rodents.</title>
        <authorList>
            <person name="Sheh A."/>
            <person name="Shen Z."/>
            <person name="Fox J.G."/>
        </authorList>
    </citation>
    <scope>NUCLEOTIDE SEQUENCE [LARGE SCALE GENOMIC DNA]</scope>
    <source>
        <strain evidence="8 9">ST1</strain>
    </source>
</reference>
<evidence type="ECO:0000313" key="9">
    <source>
        <dbReference type="Proteomes" id="UP000029922"/>
    </source>
</evidence>